<reference evidence="5 6" key="1">
    <citation type="journal article" date="2017" name="BMC Genomics">
        <title>Comparative genomic and phylogenomic analyses of the Bifidobacteriaceae family.</title>
        <authorList>
            <person name="Lugli G.A."/>
            <person name="Milani C."/>
            <person name="Turroni F."/>
            <person name="Duranti S."/>
            <person name="Mancabelli L."/>
            <person name="Mangifesta M."/>
            <person name="Ferrario C."/>
            <person name="Modesto M."/>
            <person name="Mattarelli P."/>
            <person name="Jiri K."/>
            <person name="van Sinderen D."/>
            <person name="Ventura M."/>
        </authorList>
    </citation>
    <scope>NUCLEOTIDE SEQUENCE [LARGE SCALE GENOMIC DNA]</scope>
    <source>
        <strain evidence="5 6">DSM 22924</strain>
    </source>
</reference>
<evidence type="ECO:0000313" key="5">
    <source>
        <dbReference type="EMBL" id="OZG50405.1"/>
    </source>
</evidence>
<feature type="compositionally biased region" description="Polar residues" evidence="2">
    <location>
        <begin position="26"/>
        <end position="39"/>
    </location>
</feature>
<protein>
    <submittedName>
        <fullName evidence="5">PucR C-terminal helix-turn-helix domain-containing protein</fullName>
    </submittedName>
</protein>
<dbReference type="Gene3D" id="1.10.10.2840">
    <property type="entry name" value="PucR C-terminal helix-turn-helix domain"/>
    <property type="match status" value="1"/>
</dbReference>
<dbReference type="Gene3D" id="3.30.70.2730">
    <property type="match status" value="1"/>
</dbReference>
<dbReference type="Pfam" id="PF17853">
    <property type="entry name" value="GGDEF_2"/>
    <property type="match status" value="1"/>
</dbReference>
<evidence type="ECO:0000313" key="6">
    <source>
        <dbReference type="Proteomes" id="UP000216004"/>
    </source>
</evidence>
<evidence type="ECO:0000259" key="3">
    <source>
        <dbReference type="Pfam" id="PF13556"/>
    </source>
</evidence>
<feature type="region of interest" description="Disordered" evidence="2">
    <location>
        <begin position="1"/>
        <end position="39"/>
    </location>
</feature>
<dbReference type="InterPro" id="IPR025736">
    <property type="entry name" value="PucR_C-HTH_dom"/>
</dbReference>
<feature type="domain" description="CdaR GGDEF-like" evidence="4">
    <location>
        <begin position="241"/>
        <end position="355"/>
    </location>
</feature>
<dbReference type="InterPro" id="IPR041522">
    <property type="entry name" value="CdaR_GGDEF"/>
</dbReference>
<feature type="domain" description="PucR C-terminal helix-turn-helix" evidence="3">
    <location>
        <begin position="412"/>
        <end position="468"/>
    </location>
</feature>
<feature type="compositionally biased region" description="Polar residues" evidence="2">
    <location>
        <begin position="54"/>
        <end position="71"/>
    </location>
</feature>
<dbReference type="OrthoDB" id="3246591at2"/>
<gene>
    <name evidence="5" type="ORF">BOCO_0922</name>
</gene>
<dbReference type="InterPro" id="IPR051448">
    <property type="entry name" value="CdaR-like_regulators"/>
</dbReference>
<name>A0A261EU98_9BIFI</name>
<comment type="similarity">
    <text evidence="1">Belongs to the CdaR family.</text>
</comment>
<organism evidence="5 6">
    <name type="scientific">Bombiscardovia coagulans</name>
    <dbReference type="NCBI Taxonomy" id="686666"/>
    <lineage>
        <taxon>Bacteria</taxon>
        <taxon>Bacillati</taxon>
        <taxon>Actinomycetota</taxon>
        <taxon>Actinomycetes</taxon>
        <taxon>Bifidobacteriales</taxon>
        <taxon>Bifidobacteriaceae</taxon>
        <taxon>Bombiscardovia</taxon>
    </lineage>
</organism>
<dbReference type="AlphaFoldDB" id="A0A261EU98"/>
<keyword evidence="6" id="KW-1185">Reference proteome</keyword>
<evidence type="ECO:0000259" key="4">
    <source>
        <dbReference type="Pfam" id="PF17853"/>
    </source>
</evidence>
<dbReference type="EMBL" id="MWWS01000004">
    <property type="protein sequence ID" value="OZG50405.1"/>
    <property type="molecule type" value="Genomic_DNA"/>
</dbReference>
<comment type="caution">
    <text evidence="5">The sequence shown here is derived from an EMBL/GenBank/DDBJ whole genome shotgun (WGS) entry which is preliminary data.</text>
</comment>
<dbReference type="PANTHER" id="PTHR33744:SF7">
    <property type="entry name" value="PUCR FAMILY TRANSCRIPTIONAL REGULATOR"/>
    <property type="match status" value="1"/>
</dbReference>
<dbReference type="RefSeq" id="WP_094722883.1">
    <property type="nucleotide sequence ID" value="NZ_MWWS01000004.1"/>
</dbReference>
<dbReference type="Proteomes" id="UP000216004">
    <property type="component" value="Unassembled WGS sequence"/>
</dbReference>
<dbReference type="Pfam" id="PF13556">
    <property type="entry name" value="HTH_30"/>
    <property type="match status" value="1"/>
</dbReference>
<evidence type="ECO:0000256" key="1">
    <source>
        <dbReference type="ARBA" id="ARBA00006754"/>
    </source>
</evidence>
<dbReference type="PANTHER" id="PTHR33744">
    <property type="entry name" value="CARBOHYDRATE DIACID REGULATOR"/>
    <property type="match status" value="1"/>
</dbReference>
<proteinExistence type="inferred from homology"/>
<dbReference type="InterPro" id="IPR042070">
    <property type="entry name" value="PucR_C-HTH_sf"/>
</dbReference>
<sequence>MAKLKDMSKLGASKSLPEDDHKPAKASNSSNSEGKTGTGRTLWHVLQWRAKSAQFSESNQPLPFDSGTQDSENLESEHINSQLPTPVQHILRYAEDHLSETLPWYQSLSDKDKDTLNLVIEKAVANFVDWQHDIGSHPDTDGIPRPSTDHIFFIAPLEFTQVISLRQALDVMRVIVDLLEGNVDTFAEPGQERQTHDAILYYAREVAFSAAAIYADTAEMRESWNVRNETFAMENLANGVTDSKVSSQMSILGWPSKYSCFALVGRLRQNTQLSSSAIASRIRRKVQAIGGHCLVSGYNDLAIVLIDPRKEGSPEEVSANLLHFFAKDAPVSIGPLRQNVQGAAETIHAALTTYQVAPAAVDILYAEGSVRPLHADDMLPERALIGDQYAADQLYRDTYLRLLHGDPHHIMLTTLSTFLACGRSLELTANKLSVHPNTVRYRLKRSVEVSGWDPNNSREAFVLQVAIKLGQIHQGDTQ</sequence>
<accession>A0A261EU98</accession>
<evidence type="ECO:0000256" key="2">
    <source>
        <dbReference type="SAM" id="MobiDB-lite"/>
    </source>
</evidence>
<feature type="region of interest" description="Disordered" evidence="2">
    <location>
        <begin position="54"/>
        <end position="81"/>
    </location>
</feature>